<dbReference type="GO" id="GO:0016987">
    <property type="term" value="F:sigma factor activity"/>
    <property type="evidence" value="ECO:0007669"/>
    <property type="project" value="UniProtKB-KW"/>
</dbReference>
<dbReference type="SUPFAM" id="SSF88946">
    <property type="entry name" value="Sigma2 domain of RNA polymerase sigma factors"/>
    <property type="match status" value="1"/>
</dbReference>
<dbReference type="Gene3D" id="3.10.450.50">
    <property type="match status" value="1"/>
</dbReference>
<dbReference type="Gene3D" id="1.10.10.10">
    <property type="entry name" value="Winged helix-like DNA-binding domain superfamily/Winged helix DNA-binding domain"/>
    <property type="match status" value="1"/>
</dbReference>
<dbReference type="InterPro" id="IPR036388">
    <property type="entry name" value="WH-like_DNA-bd_sf"/>
</dbReference>
<evidence type="ECO:0000256" key="3">
    <source>
        <dbReference type="ARBA" id="ARBA00023015"/>
    </source>
</evidence>
<evidence type="ECO:0000256" key="2">
    <source>
        <dbReference type="ARBA" id="ARBA00011344"/>
    </source>
</evidence>
<dbReference type="InterPro" id="IPR014305">
    <property type="entry name" value="RNA_pol_sigma-G_actinobac"/>
</dbReference>
<reference evidence="9 10" key="1">
    <citation type="submission" date="2020-02" db="EMBL/GenBank/DDBJ databases">
        <title>Full genome sequence of Nocardioides sp. R-3366.</title>
        <authorList>
            <person name="Im W.-T."/>
        </authorList>
    </citation>
    <scope>NUCLEOTIDE SEQUENCE [LARGE SCALE GENOMIC DNA]</scope>
    <source>
        <strain evidence="9 10">R-3366</strain>
    </source>
</reference>
<dbReference type="InterPro" id="IPR014284">
    <property type="entry name" value="RNA_pol_sigma-70_dom"/>
</dbReference>
<keyword evidence="10" id="KW-1185">Reference proteome</keyword>
<dbReference type="NCBIfam" id="TIGR02960">
    <property type="entry name" value="SigX5"/>
    <property type="match status" value="1"/>
</dbReference>
<evidence type="ECO:0000313" key="10">
    <source>
        <dbReference type="Proteomes" id="UP000502996"/>
    </source>
</evidence>
<feature type="domain" description="RNA polymerase sigma factor 70 region 4 type 2" evidence="7">
    <location>
        <begin position="151"/>
        <end position="200"/>
    </location>
</feature>
<evidence type="ECO:0000256" key="4">
    <source>
        <dbReference type="ARBA" id="ARBA00023082"/>
    </source>
</evidence>
<dbReference type="KEGG" id="nano:G5V58_18000"/>
<dbReference type="InterPro" id="IPR037401">
    <property type="entry name" value="SnoaL-like"/>
</dbReference>
<evidence type="ECO:0000256" key="5">
    <source>
        <dbReference type="ARBA" id="ARBA00023163"/>
    </source>
</evidence>
<dbReference type="InterPro" id="IPR052704">
    <property type="entry name" value="ECF_Sigma-70_Domain"/>
</dbReference>
<dbReference type="CDD" id="cd06171">
    <property type="entry name" value="Sigma70_r4"/>
    <property type="match status" value="1"/>
</dbReference>
<dbReference type="NCBIfam" id="NF006089">
    <property type="entry name" value="PRK08241.1"/>
    <property type="match status" value="1"/>
</dbReference>
<evidence type="ECO:0000313" key="9">
    <source>
        <dbReference type="EMBL" id="QIG44419.1"/>
    </source>
</evidence>
<dbReference type="PANTHER" id="PTHR30173:SF36">
    <property type="entry name" value="ECF RNA POLYMERASE SIGMA FACTOR SIGJ"/>
    <property type="match status" value="1"/>
</dbReference>
<protein>
    <submittedName>
        <fullName evidence="9">Sigma-70 family RNA polymerase sigma factor</fullName>
    </submittedName>
</protein>
<dbReference type="InterPro" id="IPR007627">
    <property type="entry name" value="RNA_pol_sigma70_r2"/>
</dbReference>
<dbReference type="InterPro" id="IPR013325">
    <property type="entry name" value="RNA_pol_sigma_r2"/>
</dbReference>
<dbReference type="Gene3D" id="1.10.1740.10">
    <property type="match status" value="1"/>
</dbReference>
<evidence type="ECO:0000259" key="8">
    <source>
        <dbReference type="Pfam" id="PF12680"/>
    </source>
</evidence>
<dbReference type="EMBL" id="CP049257">
    <property type="protein sequence ID" value="QIG44419.1"/>
    <property type="molecule type" value="Genomic_DNA"/>
</dbReference>
<evidence type="ECO:0000259" key="6">
    <source>
        <dbReference type="Pfam" id="PF04542"/>
    </source>
</evidence>
<dbReference type="InterPro" id="IPR013249">
    <property type="entry name" value="RNA_pol_sigma70_r4_t2"/>
</dbReference>
<comment type="subunit">
    <text evidence="2">Interacts transiently with the RNA polymerase catalytic core formed by RpoA, RpoB, RpoC and RpoZ (2 alpha, 1 beta, 1 beta' and 1 omega subunit) to form the RNA polymerase holoenzyme that can initiate transcription.</text>
</comment>
<feature type="domain" description="RNA polymerase sigma-70 region 2" evidence="6">
    <location>
        <begin position="30"/>
        <end position="98"/>
    </location>
</feature>
<dbReference type="Proteomes" id="UP000502996">
    <property type="component" value="Chromosome"/>
</dbReference>
<keyword evidence="3" id="KW-0805">Transcription regulation</keyword>
<dbReference type="Pfam" id="PF04542">
    <property type="entry name" value="Sigma70_r2"/>
    <property type="match status" value="1"/>
</dbReference>
<dbReference type="GO" id="GO:0006352">
    <property type="term" value="P:DNA-templated transcription initiation"/>
    <property type="evidence" value="ECO:0007669"/>
    <property type="project" value="InterPro"/>
</dbReference>
<evidence type="ECO:0000256" key="1">
    <source>
        <dbReference type="ARBA" id="ARBA00010641"/>
    </source>
</evidence>
<evidence type="ECO:0000259" key="7">
    <source>
        <dbReference type="Pfam" id="PF08281"/>
    </source>
</evidence>
<dbReference type="AlphaFoldDB" id="A0A6G6WGT1"/>
<sequence>MDTSDLPPAADPEQLLARARAGDGAAFDALVAPYRTELLAHCYRMLGSFQDAEDALQESLLSAWSGLGGFQQRASLRTWLYQVTTNRCLNVRRATQRRRAKEWDVPGLQPPSPSRSDEVVWLEPLPPWVTDSLTAAAPDVLHEARESVSLAFVTALQRLPPRQVAVLVLRDVLGFPAAEVAAMLATSVESVTSALKRARAGMRSASRDVAPEPGSAAEEAVTARFARAYEAGDVDALVAMLTDDVFVTMPPMPLEYEGRDLCGEFLALFFAAGRRYRMVPTRANGQPAFGMYLRGADGSAHASGFLVLGLEGAAVSRLTRFETGVLSWFGLPRTLAPPP</sequence>
<dbReference type="GO" id="GO:0003677">
    <property type="term" value="F:DNA binding"/>
    <property type="evidence" value="ECO:0007669"/>
    <property type="project" value="InterPro"/>
</dbReference>
<dbReference type="NCBIfam" id="TIGR02937">
    <property type="entry name" value="sigma70-ECF"/>
    <property type="match status" value="1"/>
</dbReference>
<organism evidence="9 10">
    <name type="scientific">Nocardioides anomalus</name>
    <dbReference type="NCBI Taxonomy" id="2712223"/>
    <lineage>
        <taxon>Bacteria</taxon>
        <taxon>Bacillati</taxon>
        <taxon>Actinomycetota</taxon>
        <taxon>Actinomycetes</taxon>
        <taxon>Propionibacteriales</taxon>
        <taxon>Nocardioidaceae</taxon>
        <taxon>Nocardioides</taxon>
    </lineage>
</organism>
<dbReference type="InterPro" id="IPR032710">
    <property type="entry name" value="NTF2-like_dom_sf"/>
</dbReference>
<name>A0A6G6WGT1_9ACTN</name>
<dbReference type="SUPFAM" id="SSF88659">
    <property type="entry name" value="Sigma3 and sigma4 domains of RNA polymerase sigma factors"/>
    <property type="match status" value="1"/>
</dbReference>
<dbReference type="InterPro" id="IPR013324">
    <property type="entry name" value="RNA_pol_sigma_r3/r4-like"/>
</dbReference>
<feature type="domain" description="SnoaL-like" evidence="8">
    <location>
        <begin position="224"/>
        <end position="290"/>
    </location>
</feature>
<dbReference type="RefSeq" id="WP_165235798.1">
    <property type="nucleotide sequence ID" value="NZ_CP049257.1"/>
</dbReference>
<dbReference type="Pfam" id="PF08281">
    <property type="entry name" value="Sigma70_r4_2"/>
    <property type="match status" value="1"/>
</dbReference>
<dbReference type="Pfam" id="PF12680">
    <property type="entry name" value="SnoaL_2"/>
    <property type="match status" value="1"/>
</dbReference>
<comment type="similarity">
    <text evidence="1">Belongs to the sigma-70 factor family. ECF subfamily.</text>
</comment>
<keyword evidence="5" id="KW-0804">Transcription</keyword>
<gene>
    <name evidence="9" type="ORF">G5V58_18000</name>
</gene>
<accession>A0A6G6WGT1</accession>
<dbReference type="PANTHER" id="PTHR30173">
    <property type="entry name" value="SIGMA 19 FACTOR"/>
    <property type="match status" value="1"/>
</dbReference>
<keyword evidence="4" id="KW-0731">Sigma factor</keyword>
<dbReference type="SUPFAM" id="SSF54427">
    <property type="entry name" value="NTF2-like"/>
    <property type="match status" value="1"/>
</dbReference>
<proteinExistence type="inferred from homology"/>